<sequence>MFGLGAVSTIVALCFAVVVNTMPSSDATIGSVGLAAQAFPPIPDFSAASWIWTSTNGLTGVPPGASAFRLTVPVDTAFNTFGPSANISVAISADDAYNLYLNGKLFGSRRDFLQSNIWTINNVPTTQPWVFAILATNYAGALNSPTANPAGIIASFVASSSSTQKAEFWSTGPAPNPQWKGANLAPNHFYSTTMDDSDWPAAVVLTPFGDAPWGRPVPVPASLCV</sequence>
<feature type="signal peptide" evidence="1">
    <location>
        <begin position="1"/>
        <end position="16"/>
    </location>
</feature>
<evidence type="ECO:0000313" key="3">
    <source>
        <dbReference type="Proteomes" id="UP001362999"/>
    </source>
</evidence>
<comment type="caution">
    <text evidence="2">The sequence shown here is derived from an EMBL/GenBank/DDBJ whole genome shotgun (WGS) entry which is preliminary data.</text>
</comment>
<proteinExistence type="predicted"/>
<dbReference type="Gene3D" id="2.60.120.260">
    <property type="entry name" value="Galactose-binding domain-like"/>
    <property type="match status" value="1"/>
</dbReference>
<reference evidence="2 3" key="1">
    <citation type="journal article" date="2024" name="J Genomics">
        <title>Draft genome sequencing and assembly of Favolaschia claudopus CIRM-BRFM 2984 isolated from oak limbs.</title>
        <authorList>
            <person name="Navarro D."/>
            <person name="Drula E."/>
            <person name="Chaduli D."/>
            <person name="Cazenave R."/>
            <person name="Ahrendt S."/>
            <person name="Wang J."/>
            <person name="Lipzen A."/>
            <person name="Daum C."/>
            <person name="Barry K."/>
            <person name="Grigoriev I.V."/>
            <person name="Favel A."/>
            <person name="Rosso M.N."/>
            <person name="Martin F."/>
        </authorList>
    </citation>
    <scope>NUCLEOTIDE SEQUENCE [LARGE SCALE GENOMIC DNA]</scope>
    <source>
        <strain evidence="2 3">CIRM-BRFM 2984</strain>
    </source>
</reference>
<name>A0AAW0B9D4_9AGAR</name>
<keyword evidence="3" id="KW-1185">Reference proteome</keyword>
<dbReference type="EMBL" id="JAWWNJ010000037">
    <property type="protein sequence ID" value="KAK7022279.1"/>
    <property type="molecule type" value="Genomic_DNA"/>
</dbReference>
<dbReference type="Proteomes" id="UP001362999">
    <property type="component" value="Unassembled WGS sequence"/>
</dbReference>
<feature type="chain" id="PRO_5044001653" evidence="1">
    <location>
        <begin position="17"/>
        <end position="225"/>
    </location>
</feature>
<dbReference type="AlphaFoldDB" id="A0AAW0B9D4"/>
<evidence type="ECO:0000313" key="2">
    <source>
        <dbReference type="EMBL" id="KAK7022279.1"/>
    </source>
</evidence>
<organism evidence="2 3">
    <name type="scientific">Favolaschia claudopus</name>
    <dbReference type="NCBI Taxonomy" id="2862362"/>
    <lineage>
        <taxon>Eukaryota</taxon>
        <taxon>Fungi</taxon>
        <taxon>Dikarya</taxon>
        <taxon>Basidiomycota</taxon>
        <taxon>Agaricomycotina</taxon>
        <taxon>Agaricomycetes</taxon>
        <taxon>Agaricomycetidae</taxon>
        <taxon>Agaricales</taxon>
        <taxon>Marasmiineae</taxon>
        <taxon>Mycenaceae</taxon>
        <taxon>Favolaschia</taxon>
    </lineage>
</organism>
<accession>A0AAW0B9D4</accession>
<evidence type="ECO:0000256" key="1">
    <source>
        <dbReference type="SAM" id="SignalP"/>
    </source>
</evidence>
<keyword evidence="1" id="KW-0732">Signal</keyword>
<gene>
    <name evidence="2" type="ORF">R3P38DRAFT_1114761</name>
</gene>
<protein>
    <submittedName>
        <fullName evidence="2">Uncharacterized protein</fullName>
    </submittedName>
</protein>